<evidence type="ECO:0000256" key="1">
    <source>
        <dbReference type="SAM" id="Phobius"/>
    </source>
</evidence>
<keyword evidence="1" id="KW-0812">Transmembrane</keyword>
<keyword evidence="1" id="KW-1133">Transmembrane helix</keyword>
<dbReference type="EMBL" id="SUYD01000002">
    <property type="protein sequence ID" value="MBE6265366.1"/>
    <property type="molecule type" value="Genomic_DNA"/>
</dbReference>
<reference evidence="2" key="1">
    <citation type="submission" date="2019-04" db="EMBL/GenBank/DDBJ databases">
        <title>Evolution of Biomass-Degrading Anaerobic Consortia Revealed by Metagenomics.</title>
        <authorList>
            <person name="Peng X."/>
        </authorList>
    </citation>
    <scope>NUCLEOTIDE SEQUENCE</scope>
    <source>
        <strain evidence="2">SIG141</strain>
    </source>
</reference>
<protein>
    <recommendedName>
        <fullName evidence="4">O-Antigen ligase</fullName>
    </recommendedName>
</protein>
<evidence type="ECO:0008006" key="4">
    <source>
        <dbReference type="Google" id="ProtNLM"/>
    </source>
</evidence>
<feature type="transmembrane region" description="Helical" evidence="1">
    <location>
        <begin position="137"/>
        <end position="158"/>
    </location>
</feature>
<feature type="transmembrane region" description="Helical" evidence="1">
    <location>
        <begin position="357"/>
        <end position="380"/>
    </location>
</feature>
<name>A0A928BR84_XYLRU</name>
<dbReference type="AlphaFoldDB" id="A0A928BR84"/>
<sequence>MTLAFCIFLLLLGLGINRYCGQYLLHYLLLWFCFAPVMFNIIYTIEVEDYYKILSWAIYFSYAIALLEVAQFGVNDHWQGILILCVVGLIVYYVSLSFLRGTSFIDSLKYITSNLGFIISLLFIFNKGCELDSLIRLIRIIVVFELILALLQPLGDLFNFHAALNGDDVMTAMVNGTFIRNNVFIEFLTPLVMILVYYDYKQNQNISPQSVIIVLLLFYITYNSGVRTALVAVIPIIIYVFYSILGYRFKTKKGRILAMLFFGFCIFTVYSFFQSLAEETGITYTKNATDSSERQAVLLSMLNDADFAENQTTLGLSFVVLSSFPENPLLGSGKLFQGNGYGDFINMNEGNVTDATLAIFLCETGLLGILLLSFVYYIILTKIGLSHPFPKLVFIYLLIITIADPGVFFMGNMLLLYISIIFANENFGVEEFEWKLSFNEESEIKE</sequence>
<evidence type="ECO:0000313" key="2">
    <source>
        <dbReference type="EMBL" id="MBE6265366.1"/>
    </source>
</evidence>
<feature type="transmembrane region" description="Helical" evidence="1">
    <location>
        <begin position="178"/>
        <end position="198"/>
    </location>
</feature>
<feature type="transmembrane region" description="Helical" evidence="1">
    <location>
        <begin position="256"/>
        <end position="273"/>
    </location>
</feature>
<organism evidence="2 3">
    <name type="scientific">Xylanibacter ruminicola</name>
    <name type="common">Prevotella ruminicola</name>
    <dbReference type="NCBI Taxonomy" id="839"/>
    <lineage>
        <taxon>Bacteria</taxon>
        <taxon>Pseudomonadati</taxon>
        <taxon>Bacteroidota</taxon>
        <taxon>Bacteroidia</taxon>
        <taxon>Bacteroidales</taxon>
        <taxon>Prevotellaceae</taxon>
        <taxon>Xylanibacter</taxon>
    </lineage>
</organism>
<feature type="transmembrane region" description="Helical" evidence="1">
    <location>
        <begin position="205"/>
        <end position="222"/>
    </location>
</feature>
<proteinExistence type="predicted"/>
<feature type="transmembrane region" description="Helical" evidence="1">
    <location>
        <begin position="392"/>
        <end position="422"/>
    </location>
</feature>
<feature type="transmembrane region" description="Helical" evidence="1">
    <location>
        <begin position="28"/>
        <end position="46"/>
    </location>
</feature>
<accession>A0A928BR84</accession>
<evidence type="ECO:0000313" key="3">
    <source>
        <dbReference type="Proteomes" id="UP000763088"/>
    </source>
</evidence>
<gene>
    <name evidence="2" type="ORF">E7102_02665</name>
</gene>
<comment type="caution">
    <text evidence="2">The sequence shown here is derived from an EMBL/GenBank/DDBJ whole genome shotgun (WGS) entry which is preliminary data.</text>
</comment>
<feature type="transmembrane region" description="Helical" evidence="1">
    <location>
        <begin position="53"/>
        <end position="74"/>
    </location>
</feature>
<keyword evidence="1" id="KW-0472">Membrane</keyword>
<feature type="transmembrane region" description="Helical" evidence="1">
    <location>
        <begin position="80"/>
        <end position="99"/>
    </location>
</feature>
<dbReference type="Proteomes" id="UP000763088">
    <property type="component" value="Unassembled WGS sequence"/>
</dbReference>